<reference evidence="1" key="1">
    <citation type="submission" date="2021-03" db="EMBL/GenBank/DDBJ databases">
        <authorList>
            <consortium name="DOE Joint Genome Institute"/>
            <person name="Ahrendt S."/>
            <person name="Looney B.P."/>
            <person name="Miyauchi S."/>
            <person name="Morin E."/>
            <person name="Drula E."/>
            <person name="Courty P.E."/>
            <person name="Chicoki N."/>
            <person name="Fauchery L."/>
            <person name="Kohler A."/>
            <person name="Kuo A."/>
            <person name="Labutti K."/>
            <person name="Pangilinan J."/>
            <person name="Lipzen A."/>
            <person name="Riley R."/>
            <person name="Andreopoulos W."/>
            <person name="He G."/>
            <person name="Johnson J."/>
            <person name="Barry K.W."/>
            <person name="Grigoriev I.V."/>
            <person name="Nagy L."/>
            <person name="Hibbett D."/>
            <person name="Henrissat B."/>
            <person name="Matheny P.B."/>
            <person name="Labbe J."/>
            <person name="Martin F."/>
        </authorList>
    </citation>
    <scope>NUCLEOTIDE SEQUENCE</scope>
    <source>
        <strain evidence="1">HHB10654</strain>
    </source>
</reference>
<dbReference type="Proteomes" id="UP000814140">
    <property type="component" value="Unassembled WGS sequence"/>
</dbReference>
<organism evidence="1 2">
    <name type="scientific">Artomyces pyxidatus</name>
    <dbReference type="NCBI Taxonomy" id="48021"/>
    <lineage>
        <taxon>Eukaryota</taxon>
        <taxon>Fungi</taxon>
        <taxon>Dikarya</taxon>
        <taxon>Basidiomycota</taxon>
        <taxon>Agaricomycotina</taxon>
        <taxon>Agaricomycetes</taxon>
        <taxon>Russulales</taxon>
        <taxon>Auriscalpiaceae</taxon>
        <taxon>Artomyces</taxon>
    </lineage>
</organism>
<accession>A0ACB8T005</accession>
<name>A0ACB8T005_9AGAM</name>
<gene>
    <name evidence="1" type="ORF">BV25DRAFT_775931</name>
</gene>
<proteinExistence type="predicted"/>
<evidence type="ECO:0000313" key="2">
    <source>
        <dbReference type="Proteomes" id="UP000814140"/>
    </source>
</evidence>
<comment type="caution">
    <text evidence="1">The sequence shown here is derived from an EMBL/GenBank/DDBJ whole genome shotgun (WGS) entry which is preliminary data.</text>
</comment>
<keyword evidence="2" id="KW-1185">Reference proteome</keyword>
<reference evidence="1" key="2">
    <citation type="journal article" date="2022" name="New Phytol.">
        <title>Evolutionary transition to the ectomycorrhizal habit in the genomes of a hyperdiverse lineage of mushroom-forming fungi.</title>
        <authorList>
            <person name="Looney B."/>
            <person name="Miyauchi S."/>
            <person name="Morin E."/>
            <person name="Drula E."/>
            <person name="Courty P.E."/>
            <person name="Kohler A."/>
            <person name="Kuo A."/>
            <person name="LaButti K."/>
            <person name="Pangilinan J."/>
            <person name="Lipzen A."/>
            <person name="Riley R."/>
            <person name="Andreopoulos W."/>
            <person name="He G."/>
            <person name="Johnson J."/>
            <person name="Nolan M."/>
            <person name="Tritt A."/>
            <person name="Barry K.W."/>
            <person name="Grigoriev I.V."/>
            <person name="Nagy L.G."/>
            <person name="Hibbett D."/>
            <person name="Henrissat B."/>
            <person name="Matheny P.B."/>
            <person name="Labbe J."/>
            <person name="Martin F.M."/>
        </authorList>
    </citation>
    <scope>NUCLEOTIDE SEQUENCE</scope>
    <source>
        <strain evidence="1">HHB10654</strain>
    </source>
</reference>
<evidence type="ECO:0000313" key="1">
    <source>
        <dbReference type="EMBL" id="KAI0061311.1"/>
    </source>
</evidence>
<dbReference type="EMBL" id="MU277213">
    <property type="protein sequence ID" value="KAI0061311.1"/>
    <property type="molecule type" value="Genomic_DNA"/>
</dbReference>
<sequence>MAPITALSPWRSPRSGHDLSVPCRYPAAAAACLSVFAGCRVVHGDRGSFDSTSLTSPVQFPIPDFRKAFLLLAKSLFTRARTKAYVLRMPCALCRSVCSSTVRPRVRLAWHRLFQLPGNLADYRLRLVYTALLQYAAAVMILVIRQVSCAAAVHPAHHYLQPSLDIVGPGRLRIQRPNIETMHSVIEPLVINFNPSWEFFGFSSFSRAIHVSVTWSLTVMGT</sequence>
<protein>
    <submittedName>
        <fullName evidence="1">Uncharacterized protein</fullName>
    </submittedName>
</protein>